<name>B8LQQ3_PICSI</name>
<dbReference type="EMBL" id="EF678212">
    <property type="protein sequence ID" value="ABR17983.1"/>
    <property type="molecule type" value="mRNA"/>
</dbReference>
<dbReference type="GO" id="GO:0004729">
    <property type="term" value="F:oxygen-dependent protoporphyrinogen oxidase activity"/>
    <property type="evidence" value="ECO:0007669"/>
    <property type="project" value="UniProtKB-UniRule"/>
</dbReference>
<keyword evidence="9" id="KW-0496">Mitochondrion</keyword>
<evidence type="ECO:0000256" key="3">
    <source>
        <dbReference type="ARBA" id="ARBA00005073"/>
    </source>
</evidence>
<comment type="catalytic activity">
    <reaction evidence="12 13">
        <text>protoporphyrinogen IX + 3 O2 = protoporphyrin IX + 3 H2O2</text>
        <dbReference type="Rhea" id="RHEA:25576"/>
        <dbReference type="ChEBI" id="CHEBI:15379"/>
        <dbReference type="ChEBI" id="CHEBI:16240"/>
        <dbReference type="ChEBI" id="CHEBI:57306"/>
        <dbReference type="ChEBI" id="CHEBI:57307"/>
        <dbReference type="EC" id="1.3.3.4"/>
    </reaction>
</comment>
<evidence type="ECO:0000256" key="11">
    <source>
        <dbReference type="ARBA" id="ARBA00023244"/>
    </source>
</evidence>
<evidence type="ECO:0000256" key="13">
    <source>
        <dbReference type="RuleBase" id="RU367069"/>
    </source>
</evidence>
<evidence type="ECO:0000256" key="9">
    <source>
        <dbReference type="ARBA" id="ARBA00023128"/>
    </source>
</evidence>
<keyword evidence="8 13" id="KW-0560">Oxidoreductase</keyword>
<dbReference type="PANTHER" id="PTHR42923">
    <property type="entry name" value="PROTOPORPHYRINOGEN OXIDASE"/>
    <property type="match status" value="1"/>
</dbReference>
<proteinExistence type="evidence at transcript level"/>
<dbReference type="InterPro" id="IPR002937">
    <property type="entry name" value="Amino_oxidase"/>
</dbReference>
<dbReference type="OMA" id="EHNQAVQ"/>
<evidence type="ECO:0000256" key="7">
    <source>
        <dbReference type="ARBA" id="ARBA00022827"/>
    </source>
</evidence>
<dbReference type="PANTHER" id="PTHR42923:SF44">
    <property type="entry name" value="PROTOPORPHYRINOGEN OXIDASE 2, CHLOROPLASTIC_MITOCHONDRIAL"/>
    <property type="match status" value="1"/>
</dbReference>
<dbReference type="Gene3D" id="3.90.660.20">
    <property type="entry name" value="Protoporphyrinogen oxidase, mitochondrial, domain 2"/>
    <property type="match status" value="1"/>
</dbReference>
<keyword evidence="10 13" id="KW-0350">Heme biosynthesis</keyword>
<comment type="cofactor">
    <cofactor evidence="13">
        <name>FAD</name>
        <dbReference type="ChEBI" id="CHEBI:57692"/>
    </cofactor>
    <text evidence="13">Binds 1 FAD per subunit.</text>
</comment>
<sequence>MAEHIHTDQNDKRPLKSVAVVGAGISGLAAAYRLKSQGLAVTIFEADGTTGGKIKSFAQNGLIWEKGANTMTETEPEVGKLIDDLGIRGKQQFPIMQSKRYIVRDGKPQLLPSNPVAFIGSKTLSAQAKLNIFLEPILWKHKNSKEKTPNSPDIYQEESVGDFFRRHFGQEVVDYIVDPFVAGTAGADAESLSIRHMFPEIWDLEERFGSIITGAIKSSWSRKKAQRDAKHVTHGQKRQRGSFSFMGGLQTLTNALSKKLGEESLRMHCSVLSLSCNLQGNPPHNNWSVCYARNDASYKEPLKEQSFDAVVMTVTYLPMSIIITTFKKQDVKHPLEGFGILVPSKEEKNGFQTLGTLFSSNMFPDRAPTDQYLFTTFIGGNRNRKLAKSQLKDLQEVAVNDLNKILGVGSDPLSVKHIYWNEAFPLYSLDYNSVVAAIDKLGKSLPGIYFAGNYRGGLSVGKALTSGFKAADLAISDFNSKGLCTMIGTDHEVK</sequence>
<evidence type="ECO:0000256" key="4">
    <source>
        <dbReference type="ARBA" id="ARBA00010551"/>
    </source>
</evidence>
<dbReference type="GO" id="GO:0005739">
    <property type="term" value="C:mitochondrion"/>
    <property type="evidence" value="ECO:0007669"/>
    <property type="project" value="UniProtKB-SubCell"/>
</dbReference>
<organism evidence="15">
    <name type="scientific">Picea sitchensis</name>
    <name type="common">Sitka spruce</name>
    <name type="synonym">Pinus sitchensis</name>
    <dbReference type="NCBI Taxonomy" id="3332"/>
    <lineage>
        <taxon>Eukaryota</taxon>
        <taxon>Viridiplantae</taxon>
        <taxon>Streptophyta</taxon>
        <taxon>Embryophyta</taxon>
        <taxon>Tracheophyta</taxon>
        <taxon>Spermatophyta</taxon>
        <taxon>Pinopsida</taxon>
        <taxon>Pinidae</taxon>
        <taxon>Conifers I</taxon>
        <taxon>Pinales</taxon>
        <taxon>Pinaceae</taxon>
        <taxon>Picea</taxon>
    </lineage>
</organism>
<evidence type="ECO:0000256" key="8">
    <source>
        <dbReference type="ARBA" id="ARBA00023002"/>
    </source>
</evidence>
<dbReference type="AlphaFoldDB" id="B8LQQ3"/>
<evidence type="ECO:0000256" key="10">
    <source>
        <dbReference type="ARBA" id="ARBA00023133"/>
    </source>
</evidence>
<dbReference type="GO" id="GO:0006782">
    <property type="term" value="P:protoporphyrinogen IX biosynthetic process"/>
    <property type="evidence" value="ECO:0007669"/>
    <property type="project" value="UniProtKB-UniRule"/>
</dbReference>
<dbReference type="Gene3D" id="3.50.50.60">
    <property type="entry name" value="FAD/NAD(P)-binding domain"/>
    <property type="match status" value="1"/>
</dbReference>
<evidence type="ECO:0000256" key="5">
    <source>
        <dbReference type="ARBA" id="ARBA00012867"/>
    </source>
</evidence>
<dbReference type="Gene3D" id="1.10.3110.10">
    <property type="entry name" value="protoporphyrinogen ix oxidase, domain 3"/>
    <property type="match status" value="1"/>
</dbReference>
<comment type="pathway">
    <text evidence="3 13">Porphyrin-containing compound metabolism; protoporphyrin-IX biosynthesis; protoporphyrin-IX from protoporphyrinogen-IX: step 1/1.</text>
</comment>
<accession>B8LQQ3</accession>
<protein>
    <recommendedName>
        <fullName evidence="5 13">Protoporphyrinogen oxidase</fullName>
        <ecNumber evidence="5 13">1.3.3.4</ecNumber>
    </recommendedName>
</protein>
<dbReference type="SUPFAM" id="SSF51905">
    <property type="entry name" value="FAD/NAD(P)-binding domain"/>
    <property type="match status" value="1"/>
</dbReference>
<dbReference type="Pfam" id="PF01593">
    <property type="entry name" value="Amino_oxidase"/>
    <property type="match status" value="1"/>
</dbReference>
<comment type="subcellular location">
    <subcellularLocation>
        <location evidence="2">Mitochondrion</location>
    </subcellularLocation>
    <subcellularLocation>
        <location evidence="13">Plastid</location>
        <location evidence="13">Chloroplast</location>
    </subcellularLocation>
</comment>
<dbReference type="InterPro" id="IPR004572">
    <property type="entry name" value="Protoporphyrinogen_oxidase"/>
</dbReference>
<keyword evidence="6 13" id="KW-0285">Flavoprotein</keyword>
<feature type="domain" description="Amine oxidase" evidence="14">
    <location>
        <begin position="25"/>
        <end position="473"/>
    </location>
</feature>
<dbReference type="GO" id="GO:0009534">
    <property type="term" value="C:chloroplast thylakoid"/>
    <property type="evidence" value="ECO:0007669"/>
    <property type="project" value="TreeGrafter"/>
</dbReference>
<dbReference type="FunFam" id="1.10.3110.10:FF:000003">
    <property type="entry name" value="Protoporphyrinogen oxidase"/>
    <property type="match status" value="1"/>
</dbReference>
<comment type="function">
    <text evidence="1 13">Catalyzes the 6-electron oxidation of protoporphyrinogen-IX to form protoporphyrin-IX.</text>
</comment>
<evidence type="ECO:0000313" key="15">
    <source>
        <dbReference type="EMBL" id="ABR17983.1"/>
    </source>
</evidence>
<evidence type="ECO:0000259" key="14">
    <source>
        <dbReference type="Pfam" id="PF01593"/>
    </source>
</evidence>
<comment type="similarity">
    <text evidence="4 13">Belongs to the protoporphyrinogen/coproporphyrinogen oxidase family. Protoporphyrinogen oxidase subfamily.</text>
</comment>
<evidence type="ECO:0000256" key="6">
    <source>
        <dbReference type="ARBA" id="ARBA00022630"/>
    </source>
</evidence>
<evidence type="ECO:0000256" key="2">
    <source>
        <dbReference type="ARBA" id="ARBA00004173"/>
    </source>
</evidence>
<dbReference type="EC" id="1.3.3.4" evidence="5 13"/>
<dbReference type="UniPathway" id="UPA00251">
    <property type="reaction ID" value="UER00324"/>
</dbReference>
<keyword evidence="11 13" id="KW-0627">Porphyrin biosynthesis</keyword>
<evidence type="ECO:0000256" key="12">
    <source>
        <dbReference type="ARBA" id="ARBA00047554"/>
    </source>
</evidence>
<reference evidence="15" key="1">
    <citation type="submission" date="2007-06" db="EMBL/GenBank/DDBJ databases">
        <title>Full length cDNA sequences from Sitka Spruce (Picea sitchensis).</title>
        <authorList>
            <person name="Ralph S.G."/>
            <person name="Chun H.E."/>
            <person name="Liao N."/>
            <person name="Ali J."/>
            <person name="Reid K."/>
            <person name="Kolosova N."/>
            <person name="Cooper N."/>
            <person name="Cullis C."/>
            <person name="Jancsik S."/>
            <person name="Moore R."/>
            <person name="Mayo M."/>
            <person name="Wagner S."/>
            <person name="Holt R.A."/>
            <person name="Jones S.J.M."/>
            <person name="Marra M.A."/>
            <person name="Ritland C.E."/>
            <person name="Ritland K."/>
            <person name="Bohlmann J."/>
        </authorList>
    </citation>
    <scope>NUCLEOTIDE SEQUENCE</scope>
    <source>
        <tissue evidence="15">Bark</tissue>
    </source>
</reference>
<evidence type="ECO:0000256" key="1">
    <source>
        <dbReference type="ARBA" id="ARBA00002600"/>
    </source>
</evidence>
<dbReference type="InterPro" id="IPR036188">
    <property type="entry name" value="FAD/NAD-bd_sf"/>
</dbReference>
<dbReference type="InterPro" id="IPR050464">
    <property type="entry name" value="Zeta_carotene_desat/Oxidored"/>
</dbReference>
<keyword evidence="7 13" id="KW-0274">FAD</keyword>
<dbReference type="NCBIfam" id="TIGR00562">
    <property type="entry name" value="proto_IX_ox"/>
    <property type="match status" value="1"/>
</dbReference>